<name>A0ACB9ZD44_9PEZI</name>
<accession>A0ACB9ZD44</accession>
<organism evidence="1 2">
    <name type="scientific">Hypoxylon rubiginosum</name>
    <dbReference type="NCBI Taxonomy" id="110542"/>
    <lineage>
        <taxon>Eukaryota</taxon>
        <taxon>Fungi</taxon>
        <taxon>Dikarya</taxon>
        <taxon>Ascomycota</taxon>
        <taxon>Pezizomycotina</taxon>
        <taxon>Sordariomycetes</taxon>
        <taxon>Xylariomycetidae</taxon>
        <taxon>Xylariales</taxon>
        <taxon>Hypoxylaceae</taxon>
        <taxon>Hypoxylon</taxon>
    </lineage>
</organism>
<sequence length="269" mass="30133">MAHSTSVRDYTSQLVLAHTDPSASRSPKIEQHPLTSRAVNKKSIRKLWKPLPFRKLHFLTRKTKQLIAKRNKLNKKSLRKADKTNPGPPHWRSREKLLRQRNRNRNLTQELFVKFKTHLEPLVEFHKDLDNNSTFSSGSQSEWSGISEDEIDTMPTIKKRYSPQPRVPKSVQANEGSSYMMTGAVSVGDDTLYSMSSALPAEHTSGNDDLPVMSSALPAEQTSVDQAVSGGKRKCEKAKERPSKKTCKRGDKTPKDGKQSAQAAEPSGT</sequence>
<keyword evidence="2" id="KW-1185">Reference proteome</keyword>
<evidence type="ECO:0000313" key="2">
    <source>
        <dbReference type="Proteomes" id="UP001497700"/>
    </source>
</evidence>
<reference evidence="1 2" key="1">
    <citation type="journal article" date="2022" name="New Phytol.">
        <title>Ecological generalism drives hyperdiversity of secondary metabolite gene clusters in xylarialean endophytes.</title>
        <authorList>
            <person name="Franco M.E.E."/>
            <person name="Wisecaver J.H."/>
            <person name="Arnold A.E."/>
            <person name="Ju Y.M."/>
            <person name="Slot J.C."/>
            <person name="Ahrendt S."/>
            <person name="Moore L.P."/>
            <person name="Eastman K.E."/>
            <person name="Scott K."/>
            <person name="Konkel Z."/>
            <person name="Mondo S.J."/>
            <person name="Kuo A."/>
            <person name="Hayes R.D."/>
            <person name="Haridas S."/>
            <person name="Andreopoulos B."/>
            <person name="Riley R."/>
            <person name="LaButti K."/>
            <person name="Pangilinan J."/>
            <person name="Lipzen A."/>
            <person name="Amirebrahimi M."/>
            <person name="Yan J."/>
            <person name="Adam C."/>
            <person name="Keymanesh K."/>
            <person name="Ng V."/>
            <person name="Louie K."/>
            <person name="Northen T."/>
            <person name="Drula E."/>
            <person name="Henrissat B."/>
            <person name="Hsieh H.M."/>
            <person name="Youens-Clark K."/>
            <person name="Lutzoni F."/>
            <person name="Miadlikowska J."/>
            <person name="Eastwood D.C."/>
            <person name="Hamelin R.C."/>
            <person name="Grigoriev I.V."/>
            <person name="U'Ren J.M."/>
        </authorList>
    </citation>
    <scope>NUCLEOTIDE SEQUENCE [LARGE SCALE GENOMIC DNA]</scope>
    <source>
        <strain evidence="1 2">CBS 119005</strain>
    </source>
</reference>
<dbReference type="Proteomes" id="UP001497700">
    <property type="component" value="Unassembled WGS sequence"/>
</dbReference>
<comment type="caution">
    <text evidence="1">The sequence shown here is derived from an EMBL/GenBank/DDBJ whole genome shotgun (WGS) entry which is preliminary data.</text>
</comment>
<evidence type="ECO:0000313" key="1">
    <source>
        <dbReference type="EMBL" id="KAI4869276.1"/>
    </source>
</evidence>
<protein>
    <submittedName>
        <fullName evidence="1">Uncharacterized protein</fullName>
    </submittedName>
</protein>
<proteinExistence type="predicted"/>
<dbReference type="EMBL" id="MU393432">
    <property type="protein sequence ID" value="KAI4869276.1"/>
    <property type="molecule type" value="Genomic_DNA"/>
</dbReference>
<gene>
    <name evidence="1" type="ORF">F4820DRAFT_46918</name>
</gene>